<evidence type="ECO:0000259" key="5">
    <source>
        <dbReference type="Pfam" id="PF00891"/>
    </source>
</evidence>
<gene>
    <name evidence="7" type="ORF">MA16_Dca014428</name>
</gene>
<dbReference type="PROSITE" id="PS51683">
    <property type="entry name" value="SAM_OMT_II"/>
    <property type="match status" value="1"/>
</dbReference>
<name>A0A2I0VTS8_9ASPA</name>
<dbReference type="SUPFAM" id="SSF53335">
    <property type="entry name" value="S-adenosyl-L-methionine-dependent methyltransferases"/>
    <property type="match status" value="1"/>
</dbReference>
<dbReference type="InterPro" id="IPR012967">
    <property type="entry name" value="COMT_dimerisation"/>
</dbReference>
<dbReference type="PANTHER" id="PTHR11746">
    <property type="entry name" value="O-METHYLTRANSFERASE"/>
    <property type="match status" value="1"/>
</dbReference>
<keyword evidence="1 7" id="KW-0489">Methyltransferase</keyword>
<dbReference type="SMR" id="A0A2I0VTS8"/>
<dbReference type="Pfam" id="PF00891">
    <property type="entry name" value="Methyltransf_2"/>
    <property type="match status" value="1"/>
</dbReference>
<dbReference type="AlphaFoldDB" id="A0A2I0VTS8"/>
<dbReference type="Gene3D" id="3.40.50.150">
    <property type="entry name" value="Vaccinia Virus protein VP39"/>
    <property type="match status" value="1"/>
</dbReference>
<dbReference type="GO" id="GO:0008171">
    <property type="term" value="F:O-methyltransferase activity"/>
    <property type="evidence" value="ECO:0007669"/>
    <property type="project" value="InterPro"/>
</dbReference>
<accession>A0A2I0VTS8</accession>
<dbReference type="CDD" id="cd02440">
    <property type="entry name" value="AdoMet_MTases"/>
    <property type="match status" value="1"/>
</dbReference>
<evidence type="ECO:0000259" key="6">
    <source>
        <dbReference type="Pfam" id="PF08100"/>
    </source>
</evidence>
<organism evidence="7 8">
    <name type="scientific">Dendrobium catenatum</name>
    <dbReference type="NCBI Taxonomy" id="906689"/>
    <lineage>
        <taxon>Eukaryota</taxon>
        <taxon>Viridiplantae</taxon>
        <taxon>Streptophyta</taxon>
        <taxon>Embryophyta</taxon>
        <taxon>Tracheophyta</taxon>
        <taxon>Spermatophyta</taxon>
        <taxon>Magnoliopsida</taxon>
        <taxon>Liliopsida</taxon>
        <taxon>Asparagales</taxon>
        <taxon>Orchidaceae</taxon>
        <taxon>Epidendroideae</taxon>
        <taxon>Malaxideae</taxon>
        <taxon>Dendrobiinae</taxon>
        <taxon>Dendrobium</taxon>
    </lineage>
</organism>
<dbReference type="InterPro" id="IPR036390">
    <property type="entry name" value="WH_DNA-bd_sf"/>
</dbReference>
<dbReference type="SUPFAM" id="SSF46785">
    <property type="entry name" value="Winged helix' DNA-binding domain"/>
    <property type="match status" value="1"/>
</dbReference>
<evidence type="ECO:0000256" key="4">
    <source>
        <dbReference type="PIRSR" id="PIRSR005739-1"/>
    </source>
</evidence>
<protein>
    <submittedName>
        <fullName evidence="7">(RS)-norcoclaurine 6-O-methyltransferase</fullName>
    </submittedName>
</protein>
<dbReference type="Gene3D" id="1.10.10.10">
    <property type="entry name" value="Winged helix-like DNA-binding domain superfamily/Winged helix DNA-binding domain"/>
    <property type="match status" value="1"/>
</dbReference>
<feature type="active site" description="Proton acceptor" evidence="4">
    <location>
        <position position="261"/>
    </location>
</feature>
<reference evidence="7 8" key="2">
    <citation type="journal article" date="2017" name="Nature">
        <title>The Apostasia genome and the evolution of orchids.</title>
        <authorList>
            <person name="Zhang G.Q."/>
            <person name="Liu K.W."/>
            <person name="Li Z."/>
            <person name="Lohaus R."/>
            <person name="Hsiao Y.Y."/>
            <person name="Niu S.C."/>
            <person name="Wang J.Y."/>
            <person name="Lin Y.C."/>
            <person name="Xu Q."/>
            <person name="Chen L.J."/>
            <person name="Yoshida K."/>
            <person name="Fujiwara S."/>
            <person name="Wang Z.W."/>
            <person name="Zhang Y.Q."/>
            <person name="Mitsuda N."/>
            <person name="Wang M."/>
            <person name="Liu G.H."/>
            <person name="Pecoraro L."/>
            <person name="Huang H.X."/>
            <person name="Xiao X.J."/>
            <person name="Lin M."/>
            <person name="Wu X.Y."/>
            <person name="Wu W.L."/>
            <person name="Chen Y.Y."/>
            <person name="Chang S.B."/>
            <person name="Sakamoto S."/>
            <person name="Ohme-Takagi M."/>
            <person name="Yagi M."/>
            <person name="Zeng S.J."/>
            <person name="Shen C.Y."/>
            <person name="Yeh C.M."/>
            <person name="Luo Y.B."/>
            <person name="Tsai W.C."/>
            <person name="Van de Peer Y."/>
            <person name="Liu Z.J."/>
        </authorList>
    </citation>
    <scope>NUCLEOTIDE SEQUENCE [LARGE SCALE GENOMIC DNA]</scope>
    <source>
        <tissue evidence="7">The whole plant</tissue>
    </source>
</reference>
<feature type="domain" description="O-methyltransferase C-terminal" evidence="5">
    <location>
        <begin position="131"/>
        <end position="334"/>
    </location>
</feature>
<reference evidence="7 8" key="1">
    <citation type="journal article" date="2016" name="Sci. Rep.">
        <title>The Dendrobium catenatum Lindl. genome sequence provides insights into polysaccharide synthase, floral development and adaptive evolution.</title>
        <authorList>
            <person name="Zhang G.Q."/>
            <person name="Xu Q."/>
            <person name="Bian C."/>
            <person name="Tsai W.C."/>
            <person name="Yeh C.M."/>
            <person name="Liu K.W."/>
            <person name="Yoshida K."/>
            <person name="Zhang L.S."/>
            <person name="Chang S.B."/>
            <person name="Chen F."/>
            <person name="Shi Y."/>
            <person name="Su Y.Y."/>
            <person name="Zhang Y.Q."/>
            <person name="Chen L.J."/>
            <person name="Yin Y."/>
            <person name="Lin M."/>
            <person name="Huang H."/>
            <person name="Deng H."/>
            <person name="Wang Z.W."/>
            <person name="Zhu S.L."/>
            <person name="Zhao X."/>
            <person name="Deng C."/>
            <person name="Niu S.C."/>
            <person name="Huang J."/>
            <person name="Wang M."/>
            <person name="Liu G.H."/>
            <person name="Yang H.J."/>
            <person name="Xiao X.J."/>
            <person name="Hsiao Y.Y."/>
            <person name="Wu W.L."/>
            <person name="Chen Y.Y."/>
            <person name="Mitsuda N."/>
            <person name="Ohme-Takagi M."/>
            <person name="Luo Y.B."/>
            <person name="Van de Peer Y."/>
            <person name="Liu Z.J."/>
        </authorList>
    </citation>
    <scope>NUCLEOTIDE SEQUENCE [LARGE SCALE GENOMIC DNA]</scope>
    <source>
        <tissue evidence="7">The whole plant</tissue>
    </source>
</reference>
<evidence type="ECO:0000256" key="3">
    <source>
        <dbReference type="ARBA" id="ARBA00022691"/>
    </source>
</evidence>
<dbReference type="InterPro" id="IPR029063">
    <property type="entry name" value="SAM-dependent_MTases_sf"/>
</dbReference>
<dbReference type="InterPro" id="IPR036388">
    <property type="entry name" value="WH-like_DNA-bd_sf"/>
</dbReference>
<dbReference type="GO" id="GO:0046983">
    <property type="term" value="F:protein dimerization activity"/>
    <property type="evidence" value="ECO:0007669"/>
    <property type="project" value="InterPro"/>
</dbReference>
<dbReference type="PIRSF" id="PIRSF005739">
    <property type="entry name" value="O-mtase"/>
    <property type="match status" value="1"/>
</dbReference>
<evidence type="ECO:0000256" key="1">
    <source>
        <dbReference type="ARBA" id="ARBA00022603"/>
    </source>
</evidence>
<dbReference type="InterPro" id="IPR016461">
    <property type="entry name" value="COMT-like"/>
</dbReference>
<keyword evidence="2 7" id="KW-0808">Transferase</keyword>
<evidence type="ECO:0000313" key="8">
    <source>
        <dbReference type="Proteomes" id="UP000233837"/>
    </source>
</evidence>
<evidence type="ECO:0000313" key="7">
    <source>
        <dbReference type="EMBL" id="PKU66821.1"/>
    </source>
</evidence>
<dbReference type="Proteomes" id="UP000233837">
    <property type="component" value="Unassembled WGS sequence"/>
</dbReference>
<evidence type="ECO:0000256" key="2">
    <source>
        <dbReference type="ARBA" id="ARBA00022679"/>
    </source>
</evidence>
<sequence length="353" mass="38781">MPELSNKTCPEEELDGQALVWNQILSITDSLVLKCAIRLQIFDAIHRHGSAISLPSLAASLPTPCLRPTILLRLLRYLSHIRLINITNDEHPSFSLTPSSSAFLVTTSKQSLASFITIFLDEDFLAAFHALDVCVSGGEGEGSAFEMVTGETVFGQAARDPVLSHKFNEGMAESARITAAAMVEGAEKVFEGLRTMVDVGGGMGTVARVIRRRFPGIRILVLDLAHVVDGLVGSDGVEFVAGDMFVEVPQGDAVLLVRILHDWSDEKSLDILQKCKEAINPESGKLIIVDIIIDDDKDHELHHARVASDIMMMAYGGKERTEKEWRSLLLRAGFTRCNITRIKALQHVIEAWI</sequence>
<dbReference type="OrthoDB" id="757282at2759"/>
<feature type="domain" description="O-methyltransferase dimerisation" evidence="6">
    <location>
        <begin position="21"/>
        <end position="105"/>
    </location>
</feature>
<dbReference type="EMBL" id="KZ503238">
    <property type="protein sequence ID" value="PKU66821.1"/>
    <property type="molecule type" value="Genomic_DNA"/>
</dbReference>
<dbReference type="Pfam" id="PF08100">
    <property type="entry name" value="Dimerisation"/>
    <property type="match status" value="1"/>
</dbReference>
<dbReference type="GO" id="GO:0032259">
    <property type="term" value="P:methylation"/>
    <property type="evidence" value="ECO:0007669"/>
    <property type="project" value="UniProtKB-KW"/>
</dbReference>
<proteinExistence type="predicted"/>
<keyword evidence="3" id="KW-0949">S-adenosyl-L-methionine</keyword>
<keyword evidence="8" id="KW-1185">Reference proteome</keyword>
<dbReference type="InterPro" id="IPR001077">
    <property type="entry name" value="COMT_C"/>
</dbReference>